<dbReference type="InterPro" id="IPR010982">
    <property type="entry name" value="Lambda_DNA-bd_dom_sf"/>
</dbReference>
<evidence type="ECO:0000313" key="6">
    <source>
        <dbReference type="Proteomes" id="UP000217154"/>
    </source>
</evidence>
<protein>
    <submittedName>
        <fullName evidence="5">Transcriptional regulator</fullName>
    </submittedName>
</protein>
<sequence>MRLELGLSQVEFGERCGFYQTYLSRIENGQANPTLNAVEVIAIALGVSVFELFDRIRARRG</sequence>
<dbReference type="CDD" id="cd00093">
    <property type="entry name" value="HTH_XRE"/>
    <property type="match status" value="1"/>
</dbReference>
<feature type="domain" description="HTH cro/C1-type" evidence="4">
    <location>
        <begin position="1"/>
        <end position="52"/>
    </location>
</feature>
<evidence type="ECO:0000313" key="5">
    <source>
        <dbReference type="EMBL" id="ATA53127.1"/>
    </source>
</evidence>
<dbReference type="PANTHER" id="PTHR46797">
    <property type="entry name" value="HTH-TYPE TRANSCRIPTIONAL REGULATOR"/>
    <property type="match status" value="1"/>
</dbReference>
<dbReference type="EMBL" id="CP023284">
    <property type="protein sequence ID" value="ATA53127.1"/>
    <property type="molecule type" value="Genomic_DNA"/>
</dbReference>
<evidence type="ECO:0000256" key="3">
    <source>
        <dbReference type="ARBA" id="ARBA00023163"/>
    </source>
</evidence>
<dbReference type="KEGG" id="vbo:CKY39_07815"/>
<dbReference type="AlphaFoldDB" id="A0A250DFI5"/>
<dbReference type="GO" id="GO:0005829">
    <property type="term" value="C:cytosol"/>
    <property type="evidence" value="ECO:0007669"/>
    <property type="project" value="TreeGrafter"/>
</dbReference>
<accession>A0A250DFI5</accession>
<dbReference type="SUPFAM" id="SSF47413">
    <property type="entry name" value="lambda repressor-like DNA-binding domains"/>
    <property type="match status" value="1"/>
</dbReference>
<dbReference type="Gene3D" id="1.10.260.40">
    <property type="entry name" value="lambda repressor-like DNA-binding domains"/>
    <property type="match status" value="1"/>
</dbReference>
<dbReference type="Proteomes" id="UP000217154">
    <property type="component" value="Chromosome"/>
</dbReference>
<dbReference type="GO" id="GO:0003700">
    <property type="term" value="F:DNA-binding transcription factor activity"/>
    <property type="evidence" value="ECO:0007669"/>
    <property type="project" value="TreeGrafter"/>
</dbReference>
<organism evidence="5 6">
    <name type="scientific">Variovorax boronicumulans</name>
    <dbReference type="NCBI Taxonomy" id="436515"/>
    <lineage>
        <taxon>Bacteria</taxon>
        <taxon>Pseudomonadati</taxon>
        <taxon>Pseudomonadota</taxon>
        <taxon>Betaproteobacteria</taxon>
        <taxon>Burkholderiales</taxon>
        <taxon>Comamonadaceae</taxon>
        <taxon>Variovorax</taxon>
    </lineage>
</organism>
<evidence type="ECO:0000259" key="4">
    <source>
        <dbReference type="PROSITE" id="PS50943"/>
    </source>
</evidence>
<proteinExistence type="predicted"/>
<evidence type="ECO:0000256" key="2">
    <source>
        <dbReference type="ARBA" id="ARBA00023125"/>
    </source>
</evidence>
<dbReference type="PANTHER" id="PTHR46797:SF23">
    <property type="entry name" value="HTH-TYPE TRANSCRIPTIONAL REGULATOR SUTR"/>
    <property type="match status" value="1"/>
</dbReference>
<dbReference type="Pfam" id="PF01381">
    <property type="entry name" value="HTH_3"/>
    <property type="match status" value="1"/>
</dbReference>
<dbReference type="GO" id="GO:0003677">
    <property type="term" value="F:DNA binding"/>
    <property type="evidence" value="ECO:0007669"/>
    <property type="project" value="UniProtKB-KW"/>
</dbReference>
<dbReference type="SMART" id="SM00530">
    <property type="entry name" value="HTH_XRE"/>
    <property type="match status" value="1"/>
</dbReference>
<keyword evidence="2" id="KW-0238">DNA-binding</keyword>
<dbReference type="InterPro" id="IPR050807">
    <property type="entry name" value="TransReg_Diox_bact_type"/>
</dbReference>
<dbReference type="PROSITE" id="PS50943">
    <property type="entry name" value="HTH_CROC1"/>
    <property type="match status" value="1"/>
</dbReference>
<keyword evidence="1" id="KW-0805">Transcription regulation</keyword>
<evidence type="ECO:0000256" key="1">
    <source>
        <dbReference type="ARBA" id="ARBA00023015"/>
    </source>
</evidence>
<dbReference type="InterPro" id="IPR001387">
    <property type="entry name" value="Cro/C1-type_HTH"/>
</dbReference>
<gene>
    <name evidence="5" type="ORF">CKY39_07815</name>
</gene>
<name>A0A250DFI5_9BURK</name>
<reference evidence="5 6" key="1">
    <citation type="submission" date="2017-09" db="EMBL/GenBank/DDBJ databases">
        <title>The diverse metabolic capabilities of V. boronicumulans make it an excellent choice for continued studies on novel biodegradation.</title>
        <authorList>
            <person name="Sun S."/>
        </authorList>
    </citation>
    <scope>NUCLEOTIDE SEQUENCE [LARGE SCALE GENOMIC DNA]</scope>
    <source>
        <strain evidence="5 6">J1</strain>
    </source>
</reference>
<keyword evidence="3" id="KW-0804">Transcription</keyword>